<accession>A0ACB9RVM7</accession>
<protein>
    <submittedName>
        <fullName evidence="1">Uncharacterized protein</fullName>
    </submittedName>
</protein>
<gene>
    <name evidence="1" type="ORF">MLD38_009114</name>
</gene>
<comment type="caution">
    <text evidence="1">The sequence shown here is derived from an EMBL/GenBank/DDBJ whole genome shotgun (WGS) entry which is preliminary data.</text>
</comment>
<name>A0ACB9RVM7_9MYRT</name>
<proteinExistence type="predicted"/>
<sequence>MSSYKVAILVSHALFLLAMSVHASEVPVGSGCTCSPNPTTTFIVYIQDVAYLGTNSNYTSYPVAGIQGTQFGNGQFGTINVYDDPVTVAASPNSTVRGRLRGVYAVAALGGGVLFITSTIQFTGGQYANSTLNIKGLGPSVINVPAYLGIDGGTNAFNGAIGNVTLQAISGQGPNTVIQATVNYRIAK</sequence>
<reference evidence="2" key="1">
    <citation type="journal article" date="2023" name="Front. Plant Sci.">
        <title>Chromosomal-level genome assembly of Melastoma candidum provides insights into trichome evolution.</title>
        <authorList>
            <person name="Zhong Y."/>
            <person name="Wu W."/>
            <person name="Sun C."/>
            <person name="Zou P."/>
            <person name="Liu Y."/>
            <person name="Dai S."/>
            <person name="Zhou R."/>
        </authorList>
    </citation>
    <scope>NUCLEOTIDE SEQUENCE [LARGE SCALE GENOMIC DNA]</scope>
</reference>
<evidence type="ECO:0000313" key="1">
    <source>
        <dbReference type="EMBL" id="KAI4383251.1"/>
    </source>
</evidence>
<dbReference type="Proteomes" id="UP001057402">
    <property type="component" value="Chromosome 3"/>
</dbReference>
<dbReference type="EMBL" id="CM042882">
    <property type="protein sequence ID" value="KAI4383251.1"/>
    <property type="molecule type" value="Genomic_DNA"/>
</dbReference>
<evidence type="ECO:0000313" key="2">
    <source>
        <dbReference type="Proteomes" id="UP001057402"/>
    </source>
</evidence>
<keyword evidence="2" id="KW-1185">Reference proteome</keyword>
<organism evidence="1 2">
    <name type="scientific">Melastoma candidum</name>
    <dbReference type="NCBI Taxonomy" id="119954"/>
    <lineage>
        <taxon>Eukaryota</taxon>
        <taxon>Viridiplantae</taxon>
        <taxon>Streptophyta</taxon>
        <taxon>Embryophyta</taxon>
        <taxon>Tracheophyta</taxon>
        <taxon>Spermatophyta</taxon>
        <taxon>Magnoliopsida</taxon>
        <taxon>eudicotyledons</taxon>
        <taxon>Gunneridae</taxon>
        <taxon>Pentapetalae</taxon>
        <taxon>rosids</taxon>
        <taxon>malvids</taxon>
        <taxon>Myrtales</taxon>
        <taxon>Melastomataceae</taxon>
        <taxon>Melastomatoideae</taxon>
        <taxon>Melastomateae</taxon>
        <taxon>Melastoma</taxon>
    </lineage>
</organism>